<evidence type="ECO:0000313" key="2">
    <source>
        <dbReference type="Proteomes" id="UP000054321"/>
    </source>
</evidence>
<dbReference type="InterPro" id="IPR036691">
    <property type="entry name" value="Endo/exonu/phosph_ase_sf"/>
</dbReference>
<reference evidence="1 2" key="1">
    <citation type="submission" date="2014-04" db="EMBL/GenBank/DDBJ databases">
        <authorList>
            <consortium name="DOE Joint Genome Institute"/>
            <person name="Kuo A."/>
            <person name="Martino E."/>
            <person name="Perotto S."/>
            <person name="Kohler A."/>
            <person name="Nagy L.G."/>
            <person name="Floudas D."/>
            <person name="Copeland A."/>
            <person name="Barry K.W."/>
            <person name="Cichocki N."/>
            <person name="Veneault-Fourrey C."/>
            <person name="LaButti K."/>
            <person name="Lindquist E.A."/>
            <person name="Lipzen A."/>
            <person name="Lundell T."/>
            <person name="Morin E."/>
            <person name="Murat C."/>
            <person name="Sun H."/>
            <person name="Tunlid A."/>
            <person name="Henrissat B."/>
            <person name="Grigoriev I.V."/>
            <person name="Hibbett D.S."/>
            <person name="Martin F."/>
            <person name="Nordberg H.P."/>
            <person name="Cantor M.N."/>
            <person name="Hua S.X."/>
        </authorList>
    </citation>
    <scope>NUCLEOTIDE SEQUENCE [LARGE SCALE GENOMIC DNA]</scope>
    <source>
        <strain evidence="1 2">Zn</strain>
    </source>
</reference>
<evidence type="ECO:0000313" key="1">
    <source>
        <dbReference type="EMBL" id="KIM92476.1"/>
    </source>
</evidence>
<dbReference type="InParanoid" id="A0A0C3GPJ8"/>
<evidence type="ECO:0008006" key="3">
    <source>
        <dbReference type="Google" id="ProtNLM"/>
    </source>
</evidence>
<reference evidence="2" key="2">
    <citation type="submission" date="2015-01" db="EMBL/GenBank/DDBJ databases">
        <title>Evolutionary Origins and Diversification of the Mycorrhizal Mutualists.</title>
        <authorList>
            <consortium name="DOE Joint Genome Institute"/>
            <consortium name="Mycorrhizal Genomics Consortium"/>
            <person name="Kohler A."/>
            <person name="Kuo A."/>
            <person name="Nagy L.G."/>
            <person name="Floudas D."/>
            <person name="Copeland A."/>
            <person name="Barry K.W."/>
            <person name="Cichocki N."/>
            <person name="Veneault-Fourrey C."/>
            <person name="LaButti K."/>
            <person name="Lindquist E.A."/>
            <person name="Lipzen A."/>
            <person name="Lundell T."/>
            <person name="Morin E."/>
            <person name="Murat C."/>
            <person name="Riley R."/>
            <person name="Ohm R."/>
            <person name="Sun H."/>
            <person name="Tunlid A."/>
            <person name="Henrissat B."/>
            <person name="Grigoriev I.V."/>
            <person name="Hibbett D.S."/>
            <person name="Martin F."/>
        </authorList>
    </citation>
    <scope>NUCLEOTIDE SEQUENCE [LARGE SCALE GENOMIC DNA]</scope>
    <source>
        <strain evidence="2">Zn</strain>
    </source>
</reference>
<protein>
    <recommendedName>
        <fullName evidence="3">Endonuclease/exonuclease/phosphatase domain-containing protein</fullName>
    </recommendedName>
</protein>
<dbReference type="Proteomes" id="UP000054321">
    <property type="component" value="Unassembled WGS sequence"/>
</dbReference>
<dbReference type="SUPFAM" id="SSF56219">
    <property type="entry name" value="DNase I-like"/>
    <property type="match status" value="1"/>
</dbReference>
<keyword evidence="2" id="KW-1185">Reference proteome</keyword>
<dbReference type="EMBL" id="KN832951">
    <property type="protein sequence ID" value="KIM92476.1"/>
    <property type="molecule type" value="Genomic_DNA"/>
</dbReference>
<accession>A0A0C3GPJ8</accession>
<dbReference type="Gene3D" id="3.60.10.10">
    <property type="entry name" value="Endonuclease/exonuclease/phosphatase"/>
    <property type="match status" value="1"/>
</dbReference>
<dbReference type="AlphaFoldDB" id="A0A0C3GPJ8"/>
<dbReference type="STRING" id="913774.A0A0C3GPJ8"/>
<sequence length="126" mass="14057">MSRYPLAPSKPLTLLQINVGKGGLSHEIALSYAFSEKIDLLLVQEPYIYKDLPRRITKRHPSFECFTPIDDWTSRQPRVLTYVRKGAGLQASQTRPLTPDSPALPDALFLHIASPSKSLPPSSQCL</sequence>
<dbReference type="HOGENOM" id="CLU_1982220_0_0_1"/>
<organism evidence="1 2">
    <name type="scientific">Oidiodendron maius (strain Zn)</name>
    <dbReference type="NCBI Taxonomy" id="913774"/>
    <lineage>
        <taxon>Eukaryota</taxon>
        <taxon>Fungi</taxon>
        <taxon>Dikarya</taxon>
        <taxon>Ascomycota</taxon>
        <taxon>Pezizomycotina</taxon>
        <taxon>Leotiomycetes</taxon>
        <taxon>Leotiomycetes incertae sedis</taxon>
        <taxon>Myxotrichaceae</taxon>
        <taxon>Oidiodendron</taxon>
    </lineage>
</organism>
<gene>
    <name evidence="1" type="ORF">OIDMADRAFT_139595</name>
</gene>
<dbReference type="OrthoDB" id="3561817at2759"/>
<name>A0A0C3GPJ8_OIDMZ</name>
<proteinExistence type="predicted"/>